<sequence>MKTSTISAKKIEHKWWLLDADNQVLGRLASKVAQILRGKHRPNYAPNLYMGDSVVIVNADKIRLTGNKADSKQYFKHSGYPGGAKMTNYNDLMKNDSDRVIINAVKGMLPKNKLGREIMTHLRVHKGAVHNHDAQNPVKWNDV</sequence>
<reference evidence="4" key="1">
    <citation type="submission" date="2018-05" db="EMBL/GenBank/DDBJ databases">
        <authorList>
            <person name="Lanie J.A."/>
            <person name="Ng W.-L."/>
            <person name="Kazmierczak K.M."/>
            <person name="Andrzejewski T.M."/>
            <person name="Davidsen T.M."/>
            <person name="Wayne K.J."/>
            <person name="Tettelin H."/>
            <person name="Glass J.I."/>
            <person name="Rusch D."/>
            <person name="Podicherti R."/>
            <person name="Tsui H.-C.T."/>
            <person name="Winkler M.E."/>
        </authorList>
    </citation>
    <scope>NUCLEOTIDE SEQUENCE</scope>
</reference>
<dbReference type="GO" id="GO:0017148">
    <property type="term" value="P:negative regulation of translation"/>
    <property type="evidence" value="ECO:0007669"/>
    <property type="project" value="TreeGrafter"/>
</dbReference>
<dbReference type="GO" id="GO:0006412">
    <property type="term" value="P:translation"/>
    <property type="evidence" value="ECO:0007669"/>
    <property type="project" value="InterPro"/>
</dbReference>
<evidence type="ECO:0008006" key="5">
    <source>
        <dbReference type="Google" id="ProtNLM"/>
    </source>
</evidence>
<keyword evidence="3" id="KW-0687">Ribonucleoprotein</keyword>
<dbReference type="PANTHER" id="PTHR11545:SF41">
    <property type="entry name" value="50S RIBOSOMAL PROTEIN L13, CHLOROPLASTIC"/>
    <property type="match status" value="1"/>
</dbReference>
<dbReference type="EMBL" id="UINC01001383">
    <property type="protein sequence ID" value="SUZ79345.1"/>
    <property type="molecule type" value="Genomic_DNA"/>
</dbReference>
<evidence type="ECO:0000313" key="4">
    <source>
        <dbReference type="EMBL" id="SUZ79345.1"/>
    </source>
</evidence>
<name>A0A381QJ64_9ZZZZ</name>
<dbReference type="Gene3D" id="3.90.1180.10">
    <property type="entry name" value="Ribosomal protein L13"/>
    <property type="match status" value="1"/>
</dbReference>
<dbReference type="SUPFAM" id="SSF52161">
    <property type="entry name" value="Ribosomal protein L13"/>
    <property type="match status" value="1"/>
</dbReference>
<accession>A0A381QJ64</accession>
<gene>
    <name evidence="4" type="ORF">METZ01_LOCUS32199</name>
</gene>
<keyword evidence="2" id="KW-0689">Ribosomal protein</keyword>
<dbReference type="PANTHER" id="PTHR11545">
    <property type="entry name" value="RIBOSOMAL PROTEIN L13"/>
    <property type="match status" value="1"/>
</dbReference>
<evidence type="ECO:0000256" key="1">
    <source>
        <dbReference type="ARBA" id="ARBA00006227"/>
    </source>
</evidence>
<organism evidence="4">
    <name type="scientific">marine metagenome</name>
    <dbReference type="NCBI Taxonomy" id="408172"/>
    <lineage>
        <taxon>unclassified sequences</taxon>
        <taxon>metagenomes</taxon>
        <taxon>ecological metagenomes</taxon>
    </lineage>
</organism>
<protein>
    <recommendedName>
        <fullName evidence="5">50S ribosomal protein L13</fullName>
    </recommendedName>
</protein>
<dbReference type="Pfam" id="PF00572">
    <property type="entry name" value="Ribosomal_L13"/>
    <property type="match status" value="1"/>
</dbReference>
<dbReference type="HAMAP" id="MF_01366">
    <property type="entry name" value="Ribosomal_uL13"/>
    <property type="match status" value="1"/>
</dbReference>
<dbReference type="PIRSF" id="PIRSF002181">
    <property type="entry name" value="Ribosomal_L13"/>
    <property type="match status" value="1"/>
</dbReference>
<dbReference type="InterPro" id="IPR036899">
    <property type="entry name" value="Ribosomal_uL13_sf"/>
</dbReference>
<dbReference type="GO" id="GO:0005762">
    <property type="term" value="C:mitochondrial large ribosomal subunit"/>
    <property type="evidence" value="ECO:0007669"/>
    <property type="project" value="TreeGrafter"/>
</dbReference>
<dbReference type="InterPro" id="IPR005822">
    <property type="entry name" value="Ribosomal_uL13"/>
</dbReference>
<dbReference type="GO" id="GO:0003729">
    <property type="term" value="F:mRNA binding"/>
    <property type="evidence" value="ECO:0007669"/>
    <property type="project" value="TreeGrafter"/>
</dbReference>
<comment type="similarity">
    <text evidence="1">Belongs to the universal ribosomal protein uL13 family.</text>
</comment>
<evidence type="ECO:0000256" key="2">
    <source>
        <dbReference type="ARBA" id="ARBA00022980"/>
    </source>
</evidence>
<dbReference type="NCBIfam" id="TIGR01066">
    <property type="entry name" value="rplM_bact"/>
    <property type="match status" value="1"/>
</dbReference>
<evidence type="ECO:0000256" key="3">
    <source>
        <dbReference type="ARBA" id="ARBA00023274"/>
    </source>
</evidence>
<dbReference type="InterPro" id="IPR005823">
    <property type="entry name" value="Ribosomal_uL13_bac-type"/>
</dbReference>
<dbReference type="CDD" id="cd00392">
    <property type="entry name" value="Ribosomal_L13"/>
    <property type="match status" value="1"/>
</dbReference>
<proteinExistence type="inferred from homology"/>
<dbReference type="AlphaFoldDB" id="A0A381QJ64"/>
<dbReference type="GO" id="GO:0003735">
    <property type="term" value="F:structural constituent of ribosome"/>
    <property type="evidence" value="ECO:0007669"/>
    <property type="project" value="InterPro"/>
</dbReference>